<evidence type="ECO:0000313" key="4">
    <source>
        <dbReference type="Proteomes" id="UP000829291"/>
    </source>
</evidence>
<feature type="compositionally biased region" description="Basic and acidic residues" evidence="1">
    <location>
        <begin position="103"/>
        <end position="117"/>
    </location>
</feature>
<dbReference type="InterPro" id="IPR001623">
    <property type="entry name" value="DnaJ_domain"/>
</dbReference>
<dbReference type="GeneID" id="107227119"/>
<dbReference type="AlphaFoldDB" id="A0A6J0CBR0"/>
<keyword evidence="2" id="KW-0812">Transmembrane</keyword>
<proteinExistence type="predicted"/>
<gene>
    <name evidence="5" type="primary">LOC107227119</name>
</gene>
<keyword evidence="4" id="KW-1185">Reference proteome</keyword>
<feature type="region of interest" description="Disordered" evidence="1">
    <location>
        <begin position="93"/>
        <end position="117"/>
    </location>
</feature>
<dbReference type="InterPro" id="IPR053025">
    <property type="entry name" value="Mito_ATP_Synthase-Asso"/>
</dbReference>
<organism evidence="5">
    <name type="scientific">Neodiprion lecontei</name>
    <name type="common">Redheaded pine sawfly</name>
    <dbReference type="NCBI Taxonomy" id="441921"/>
    <lineage>
        <taxon>Eukaryota</taxon>
        <taxon>Metazoa</taxon>
        <taxon>Ecdysozoa</taxon>
        <taxon>Arthropoda</taxon>
        <taxon>Hexapoda</taxon>
        <taxon>Insecta</taxon>
        <taxon>Pterygota</taxon>
        <taxon>Neoptera</taxon>
        <taxon>Endopterygota</taxon>
        <taxon>Hymenoptera</taxon>
        <taxon>Tenthredinoidea</taxon>
        <taxon>Diprionidae</taxon>
        <taxon>Diprioninae</taxon>
        <taxon>Neodiprion</taxon>
    </lineage>
</organism>
<feature type="transmembrane region" description="Helical" evidence="2">
    <location>
        <begin position="183"/>
        <end position="203"/>
    </location>
</feature>
<accession>A0A6J0CBR0</accession>
<dbReference type="SMART" id="SM00271">
    <property type="entry name" value="DnaJ"/>
    <property type="match status" value="1"/>
</dbReference>
<dbReference type="InterPro" id="IPR036869">
    <property type="entry name" value="J_dom_sf"/>
</dbReference>
<dbReference type="KEGG" id="nlo:107227119"/>
<dbReference type="FunCoup" id="A0A6J0CBR0">
    <property type="interactions" value="712"/>
</dbReference>
<dbReference type="Gene3D" id="1.10.287.110">
    <property type="entry name" value="DnaJ domain"/>
    <property type="match status" value="1"/>
</dbReference>
<dbReference type="RefSeq" id="XP_015523654.1">
    <property type="nucleotide sequence ID" value="XM_015668168.2"/>
</dbReference>
<dbReference type="SUPFAM" id="SSF46565">
    <property type="entry name" value="Chaperone J-domain"/>
    <property type="match status" value="1"/>
</dbReference>
<sequence length="239" mass="27546">MPTISSMGYPRVCINLFTGKLEFSTSSLLFKNHYDTLGLSPKATQNDIKSAYYKLTMIYHPDKNKSEAAKHKFRKITDAYEVLGSYKSRKMYDRGMRPGAGSRRMEERDPEEVKKEDAQTRFYKARMNRSKIVTSDGRSPIYNFDEWAKAHYGSLFTQTSESKVNCERLQREKEDDIRRSQQVAITMPLGILFLFTLASFYTYRDSISYDVNRITHDTKDSQPSSSPGINSNKESSPNT</sequence>
<feature type="domain" description="J" evidence="3">
    <location>
        <begin position="32"/>
        <end position="96"/>
    </location>
</feature>
<dbReference type="Proteomes" id="UP000829291">
    <property type="component" value="Chromosome 3"/>
</dbReference>
<name>A0A6J0CBR0_NEOLC</name>
<evidence type="ECO:0000259" key="3">
    <source>
        <dbReference type="PROSITE" id="PS50076"/>
    </source>
</evidence>
<dbReference type="CDD" id="cd06257">
    <property type="entry name" value="DnaJ"/>
    <property type="match status" value="1"/>
</dbReference>
<evidence type="ECO:0000256" key="1">
    <source>
        <dbReference type="SAM" id="MobiDB-lite"/>
    </source>
</evidence>
<protein>
    <submittedName>
        <fullName evidence="5">DnaJ homolog subfamily C member 30, mitochondrial</fullName>
    </submittedName>
</protein>
<keyword evidence="2" id="KW-1133">Transmembrane helix</keyword>
<dbReference type="PROSITE" id="PS50076">
    <property type="entry name" value="DNAJ_2"/>
    <property type="match status" value="1"/>
</dbReference>
<evidence type="ECO:0000313" key="5">
    <source>
        <dbReference type="RefSeq" id="XP_015523654.1"/>
    </source>
</evidence>
<dbReference type="PANTHER" id="PTHR44873:SF1">
    <property type="entry name" value="DNAJ HOMOLOG SUBFAMILY C MEMBER 30, MITOCHONDRIAL"/>
    <property type="match status" value="1"/>
</dbReference>
<dbReference type="PRINTS" id="PR00625">
    <property type="entry name" value="JDOMAIN"/>
</dbReference>
<keyword evidence="2" id="KW-0472">Membrane</keyword>
<dbReference type="Pfam" id="PF00226">
    <property type="entry name" value="DnaJ"/>
    <property type="match status" value="1"/>
</dbReference>
<feature type="region of interest" description="Disordered" evidence="1">
    <location>
        <begin position="217"/>
        <end position="239"/>
    </location>
</feature>
<evidence type="ECO:0000256" key="2">
    <source>
        <dbReference type="SAM" id="Phobius"/>
    </source>
</evidence>
<dbReference type="PANTHER" id="PTHR44873">
    <property type="entry name" value="DNAJ HOMOLOG SUBFAMILY C MEMBER 30, MITOCHONDRIAL"/>
    <property type="match status" value="1"/>
</dbReference>
<feature type="compositionally biased region" description="Polar residues" evidence="1">
    <location>
        <begin position="221"/>
        <end position="239"/>
    </location>
</feature>
<dbReference type="OrthoDB" id="376357at2759"/>
<reference evidence="5" key="1">
    <citation type="submission" date="2025-08" db="UniProtKB">
        <authorList>
            <consortium name="RefSeq"/>
        </authorList>
    </citation>
    <scope>IDENTIFICATION</scope>
    <source>
        <tissue evidence="5">Thorax and Abdomen</tissue>
    </source>
</reference>
<dbReference type="InParanoid" id="A0A6J0CBR0"/>